<dbReference type="Gene3D" id="3.30.300.30">
    <property type="match status" value="1"/>
</dbReference>
<dbReference type="Gene3D" id="3.40.50.12780">
    <property type="entry name" value="N-terminal domain of ligase-like"/>
    <property type="match status" value="2"/>
</dbReference>
<sequence>MSQSYSNQNFHSHHNHHHHHHYSKSNFANPNAVSSNLNTINNDHNNKTHDNNSSISSNKLNAGSRQRSASTATLQPEGTLSTNDPNLIMSNSSSISPAGAIGNGNVDVPPDMVVLLQKLDQDFLINKTIDQWTYINRREEIMQIINKLHQNQKQQEHIDFSKLELPLNPRKSLNESINDSSTDKSSKSSSSSSSASSLAPTSSKSLIEILASRANIYKSNLAFMVLDSKGKEVNSISWEKLYLKAIKVAYEILHKLSMKNNETVVLLYKDGEVTEFVVALFGCFMAGVTAIPIHQDISLNEVLNIINLTSSRLLIYSETVAKELDRLNAQNQRITWPSKLNRWRTTEFGSAKKSEISFWNLKNQNSNKKTPSEINSNTATTNNSLNTNLAYVEFSRSPVGELRGIALSHGTISHQMNCLNVALSSLPESGSGLQRSYKVYEGNKKVVLATLDIRFSIGIILGVLFTVYSGNVLIWAPQRVMEIQGLYANIISKFRASLLLADYLGLKRVTYDYQQSPSATRYFSKTTKVDFSSVKWVLVNALTIDGEFMEILAQRYLRPLGCQYPENAIIPMLTLSEYGGMVISLRDWIGGKEKLGVSIDEEDSNCLSSVLIDKEALSRNVVKIMETNPSTSDEISHDLLRVDAFGYPLPDATLAIVNPESSTLVNRGELGEIWIDSPCLSGGFYGLRKESKSIFHAKCRGPNGFLEMDFLRTGLLGFTYKGKVYILGLYEDRIRQRVSWIDQALYHKLNRELIIGSGSRYHYSSHLLATLASEVKQIYDCTIFDIFIGNEYLPVAIVEAEVIRKTIEDSSNIEANNAGGSNGSNVNKSKTGEFDHSNGVPLNEPVLNAIAQKCFDTLYKRHFLRLYCVLVVDCDTLPKIMRSGGREIANMLCKKKFLEGSLRADFVKFFIRKSISMIPYGEDVIGGIWSPYVSELRNKALANFPDQYSTIDYRDKSVDDKTGVSLTDFKSIVDILKLRVAKNGDGVAIQNVDSNGKTKPLTWKKFEQRIYAVCQYLIEKTNVKAGQYVILMYSLSEEFVIAVYACLICGIIPIPMLPFDSNRIGEDFPAFVGVIRDFDVSEILVNEEVEKFLKSGSIADSLKKISQKRVKSLRIKNTFKITKVSNLASLNSKISSYQAAAKYRDENTTAMVWLNFTSDHYRVGATLSNKTIIGICKVFKETCNLNSQSTIVGCVRHASGIGFVQTCLLGVFLGTTTYLSSPVTYAENPLAFFLTLARYKVKDVFVTEQMLKYAAIKFTPKGFNLSNLKNMMISTENRVEIDLFRKISKVFQSTKLSAASMSTVHNHYFNPIISTRSYMTVAPVDLYLDPIALRQGFVSVVNQSQVPNALHIQDSGMVPVCTEIAIVNPETKKICKEGEYGEIWVCSEANLTSFTNGPKGPVDNFSQTQFTAVINGGNSNVTYLRTGDLGFLHHISITKNSNKANNHQDISSFQPLFVLGKIADTFEVMGLHHFPIDIENTIESCHSDIFKNGSCVFRCADYTIVVCESKRSKYFASLVPLIVNTVLSKHHIVIDIVAFIKKGEFPISRLGTKQRARIVDAWVQGVIPISAAYGVNYGENSMIKLIKEIDVVAKDEEVIGLKNPALSFYDSEVDMFDVDKRQALTLNE</sequence>
<feature type="compositionally biased region" description="Low complexity" evidence="1">
    <location>
        <begin position="187"/>
        <end position="199"/>
    </location>
</feature>
<evidence type="ECO:0000259" key="4">
    <source>
        <dbReference type="Pfam" id="PF24919"/>
    </source>
</evidence>
<dbReference type="GO" id="GO:0005829">
    <property type="term" value="C:cytosol"/>
    <property type="evidence" value="ECO:0007669"/>
    <property type="project" value="TreeGrafter"/>
</dbReference>
<feature type="domain" description="Meiotically up-regulated gene 62 protein-like alpha-beta" evidence="4">
    <location>
        <begin position="730"/>
        <end position="919"/>
    </location>
</feature>
<feature type="compositionally biased region" description="Polar residues" evidence="1">
    <location>
        <begin position="55"/>
        <end position="91"/>
    </location>
</feature>
<dbReference type="InterPro" id="IPR025110">
    <property type="entry name" value="AMP-bd_C"/>
</dbReference>
<comment type="caution">
    <text evidence="5">The sequence shown here is derived from an EMBL/GenBank/DDBJ whole genome shotgun (WGS) entry which is preliminary data.</text>
</comment>
<organism evidence="5 6">
    <name type="scientific">Candida verbasci</name>
    <dbReference type="NCBI Taxonomy" id="1227364"/>
    <lineage>
        <taxon>Eukaryota</taxon>
        <taxon>Fungi</taxon>
        <taxon>Dikarya</taxon>
        <taxon>Ascomycota</taxon>
        <taxon>Saccharomycotina</taxon>
        <taxon>Pichiomycetes</taxon>
        <taxon>Debaryomycetaceae</taxon>
        <taxon>Candida/Lodderomyces clade</taxon>
        <taxon>Candida</taxon>
    </lineage>
</organism>
<feature type="compositionally biased region" description="Low complexity" evidence="1">
    <location>
        <begin position="34"/>
        <end position="43"/>
    </location>
</feature>
<proteinExistence type="predicted"/>
<feature type="region of interest" description="Disordered" evidence="1">
    <location>
        <begin position="171"/>
        <end position="199"/>
    </location>
</feature>
<dbReference type="SUPFAM" id="SSF56801">
    <property type="entry name" value="Acetyl-CoA synthetase-like"/>
    <property type="match status" value="2"/>
</dbReference>
<protein>
    <recommendedName>
        <fullName evidence="7">Acetyl-CoA synthetase-like protein</fullName>
    </recommendedName>
</protein>
<feature type="domain" description="AMP-dependent synthetase/ligase" evidence="2">
    <location>
        <begin position="227"/>
        <end position="555"/>
    </location>
</feature>
<evidence type="ECO:0000313" key="5">
    <source>
        <dbReference type="EMBL" id="CAI5760596.1"/>
    </source>
</evidence>
<dbReference type="Pfam" id="PF24919">
    <property type="entry name" value="Mug62"/>
    <property type="match status" value="1"/>
</dbReference>
<dbReference type="InterPro" id="IPR045851">
    <property type="entry name" value="AMP-bd_C_sf"/>
</dbReference>
<accession>A0A9W4XFL2</accession>
<keyword evidence="6" id="KW-1185">Reference proteome</keyword>
<feature type="domain" description="AMP-binding enzyme C-terminal" evidence="3">
    <location>
        <begin position="1464"/>
        <end position="1570"/>
    </location>
</feature>
<evidence type="ECO:0008006" key="7">
    <source>
        <dbReference type="Google" id="ProtNLM"/>
    </source>
</evidence>
<dbReference type="InterPro" id="IPR056881">
    <property type="entry name" value="Mug62_dom"/>
</dbReference>
<dbReference type="Pfam" id="PF23024">
    <property type="entry name" value="AMP-dom_DIP2-like"/>
    <property type="match status" value="1"/>
</dbReference>
<name>A0A9W4XFL2_9ASCO</name>
<dbReference type="InterPro" id="IPR000873">
    <property type="entry name" value="AMP-dep_synth/lig_dom"/>
</dbReference>
<feature type="compositionally biased region" description="Basic residues" evidence="1">
    <location>
        <begin position="11"/>
        <end position="23"/>
    </location>
</feature>
<feature type="compositionally biased region" description="Low complexity" evidence="1">
    <location>
        <begin position="1"/>
        <end position="10"/>
    </location>
</feature>
<reference evidence="5" key="1">
    <citation type="submission" date="2022-12" db="EMBL/GenBank/DDBJ databases">
        <authorList>
            <person name="Brejova B."/>
        </authorList>
    </citation>
    <scope>NUCLEOTIDE SEQUENCE</scope>
</reference>
<dbReference type="Pfam" id="PF00501">
    <property type="entry name" value="AMP-binding"/>
    <property type="match status" value="2"/>
</dbReference>
<evidence type="ECO:0000259" key="2">
    <source>
        <dbReference type="Pfam" id="PF00501"/>
    </source>
</evidence>
<dbReference type="PANTHER" id="PTHR22754">
    <property type="entry name" value="DISCO-INTERACTING PROTEIN 2 DIP2 -RELATED"/>
    <property type="match status" value="1"/>
</dbReference>
<dbReference type="Proteomes" id="UP001152885">
    <property type="component" value="Unassembled WGS sequence"/>
</dbReference>
<dbReference type="OrthoDB" id="69964at2759"/>
<evidence type="ECO:0000259" key="3">
    <source>
        <dbReference type="Pfam" id="PF23024"/>
    </source>
</evidence>
<feature type="domain" description="AMP-dependent synthetase/ligase" evidence="2">
    <location>
        <begin position="979"/>
        <end position="1387"/>
    </location>
</feature>
<gene>
    <name evidence="5" type="ORF">CANVERA_P5105</name>
</gene>
<feature type="region of interest" description="Disordered" evidence="1">
    <location>
        <begin position="1"/>
        <end position="91"/>
    </location>
</feature>
<evidence type="ECO:0000313" key="6">
    <source>
        <dbReference type="Proteomes" id="UP001152885"/>
    </source>
</evidence>
<dbReference type="InterPro" id="IPR042099">
    <property type="entry name" value="ANL_N_sf"/>
</dbReference>
<evidence type="ECO:0000256" key="1">
    <source>
        <dbReference type="SAM" id="MobiDB-lite"/>
    </source>
</evidence>
<dbReference type="PANTHER" id="PTHR22754:SF32">
    <property type="entry name" value="DISCO-INTERACTING PROTEIN 2"/>
    <property type="match status" value="1"/>
</dbReference>
<dbReference type="EMBL" id="CANTUO010000007">
    <property type="protein sequence ID" value="CAI5760596.1"/>
    <property type="molecule type" value="Genomic_DNA"/>
</dbReference>